<evidence type="ECO:0000259" key="3">
    <source>
        <dbReference type="PROSITE" id="PS50961"/>
    </source>
</evidence>
<dbReference type="Gene3D" id="1.10.10.10">
    <property type="entry name" value="Winged helix-like DNA-binding domain superfamily/Winged helix DNA-binding domain"/>
    <property type="match status" value="1"/>
</dbReference>
<evidence type="ECO:0000313" key="4">
    <source>
        <dbReference type="EMBL" id="KAJ6217330.1"/>
    </source>
</evidence>
<dbReference type="EMBL" id="JAPWDV010000003">
    <property type="protein sequence ID" value="KAJ6217330.1"/>
    <property type="molecule type" value="Genomic_DNA"/>
</dbReference>
<comment type="caution">
    <text evidence="4">The sequence shown here is derived from an EMBL/GenBank/DDBJ whole genome shotgun (WGS) entry which is preliminary data.</text>
</comment>
<keyword evidence="1 2" id="KW-0694">RNA-binding</keyword>
<reference evidence="4" key="1">
    <citation type="submission" date="2022-12" db="EMBL/GenBank/DDBJ databases">
        <title>Genome assemblies of Blomia tropicalis.</title>
        <authorList>
            <person name="Cui Y."/>
        </authorList>
    </citation>
    <scope>NUCLEOTIDE SEQUENCE</scope>
    <source>
        <tissue evidence="4">Adult mites</tissue>
    </source>
</reference>
<dbReference type="InterPro" id="IPR036388">
    <property type="entry name" value="WH-like_DNA-bd_sf"/>
</dbReference>
<dbReference type="InterPro" id="IPR036390">
    <property type="entry name" value="WH_DNA-bd_sf"/>
</dbReference>
<evidence type="ECO:0000256" key="2">
    <source>
        <dbReference type="PROSITE-ProRule" id="PRU00332"/>
    </source>
</evidence>
<protein>
    <recommendedName>
        <fullName evidence="3">HTH La-type RNA-binding domain-containing protein</fullName>
    </recommendedName>
</protein>
<dbReference type="PRINTS" id="PR00302">
    <property type="entry name" value="LUPUSLA"/>
</dbReference>
<dbReference type="AlphaFoldDB" id="A0A9Q0RKD8"/>
<gene>
    <name evidence="4" type="ORF">RDWZM_008487</name>
</gene>
<name>A0A9Q0RKD8_BLOTA</name>
<evidence type="ECO:0000256" key="1">
    <source>
        <dbReference type="ARBA" id="ARBA00022884"/>
    </source>
</evidence>
<dbReference type="OMA" id="CKQIDFY"/>
<dbReference type="InterPro" id="IPR006630">
    <property type="entry name" value="La_HTH"/>
</dbReference>
<dbReference type="GO" id="GO:0003723">
    <property type="term" value="F:RNA binding"/>
    <property type="evidence" value="ECO:0007669"/>
    <property type="project" value="UniProtKB-UniRule"/>
</dbReference>
<proteinExistence type="predicted"/>
<dbReference type="SMART" id="SM00715">
    <property type="entry name" value="LA"/>
    <property type="match status" value="1"/>
</dbReference>
<accession>A0A9Q0RKD8</accession>
<dbReference type="GO" id="GO:1990904">
    <property type="term" value="C:ribonucleoprotein complex"/>
    <property type="evidence" value="ECO:0007669"/>
    <property type="project" value="InterPro"/>
</dbReference>
<dbReference type="Pfam" id="PF05383">
    <property type="entry name" value="La"/>
    <property type="match status" value="1"/>
</dbReference>
<evidence type="ECO:0000313" key="5">
    <source>
        <dbReference type="Proteomes" id="UP001142055"/>
    </source>
</evidence>
<dbReference type="GO" id="GO:0005634">
    <property type="term" value="C:nucleus"/>
    <property type="evidence" value="ECO:0007669"/>
    <property type="project" value="InterPro"/>
</dbReference>
<keyword evidence="5" id="KW-1185">Reference proteome</keyword>
<dbReference type="GO" id="GO:0006396">
    <property type="term" value="P:RNA processing"/>
    <property type="evidence" value="ECO:0007669"/>
    <property type="project" value="InterPro"/>
</dbReference>
<sequence>MDPQIIIRQIDYYFSDFNLQQNKYLRTFLDSSENNAITIEHILKFKKINFYVDGDSQKLISILNQFNNQLQYCEFNAETESLRRLVNKQFVFDKKFLRKHSDRIIYLSKLPIDATIDKIQHWLSTDTNRCSVYAIKRGLNDTILTALIAYEKKDIVEELLSNKATKNGWLKLKIGKKSETFKCKVKSYLEYEKIKMKRRRKCRKLRDLSKELANLSISDKSNDSGIVLGRESNQRIVKRTLLLKCSQLTNDLKIDDIKSCFKEFNVIYVYKISKDVDPGSYFILFLNRSSIKRFIQMLDNETININLKDTTLELNSKHFNVVEVNNLPSKFELYVKRVKAFFRKRNISSC</sequence>
<dbReference type="Proteomes" id="UP001142055">
    <property type="component" value="Chromosome 3"/>
</dbReference>
<dbReference type="SUPFAM" id="SSF54928">
    <property type="entry name" value="RNA-binding domain, RBD"/>
    <property type="match status" value="1"/>
</dbReference>
<feature type="domain" description="HTH La-type RNA-binding" evidence="3">
    <location>
        <begin position="1"/>
        <end position="92"/>
    </location>
</feature>
<organism evidence="4 5">
    <name type="scientific">Blomia tropicalis</name>
    <name type="common">Mite</name>
    <dbReference type="NCBI Taxonomy" id="40697"/>
    <lineage>
        <taxon>Eukaryota</taxon>
        <taxon>Metazoa</taxon>
        <taxon>Ecdysozoa</taxon>
        <taxon>Arthropoda</taxon>
        <taxon>Chelicerata</taxon>
        <taxon>Arachnida</taxon>
        <taxon>Acari</taxon>
        <taxon>Acariformes</taxon>
        <taxon>Sarcoptiformes</taxon>
        <taxon>Astigmata</taxon>
        <taxon>Glycyphagoidea</taxon>
        <taxon>Echimyopodidae</taxon>
        <taxon>Blomia</taxon>
    </lineage>
</organism>
<dbReference type="InterPro" id="IPR002344">
    <property type="entry name" value="Lupus_La"/>
</dbReference>
<dbReference type="InterPro" id="IPR035979">
    <property type="entry name" value="RBD_domain_sf"/>
</dbReference>
<dbReference type="SUPFAM" id="SSF46785">
    <property type="entry name" value="Winged helix' DNA-binding domain"/>
    <property type="match status" value="1"/>
</dbReference>
<dbReference type="PROSITE" id="PS50961">
    <property type="entry name" value="HTH_LA"/>
    <property type="match status" value="1"/>
</dbReference>